<gene>
    <name evidence="1" type="ORF">L6164_016531</name>
</gene>
<name>A0ACB9NNZ6_BAUVA</name>
<keyword evidence="2" id="KW-1185">Reference proteome</keyword>
<proteinExistence type="predicted"/>
<evidence type="ECO:0000313" key="1">
    <source>
        <dbReference type="EMBL" id="KAI4338187.1"/>
    </source>
</evidence>
<evidence type="ECO:0000313" key="2">
    <source>
        <dbReference type="Proteomes" id="UP000828941"/>
    </source>
</evidence>
<dbReference type="EMBL" id="CM039431">
    <property type="protein sequence ID" value="KAI4338187.1"/>
    <property type="molecule type" value="Genomic_DNA"/>
</dbReference>
<protein>
    <submittedName>
        <fullName evidence="1">Uncharacterized protein</fullName>
    </submittedName>
</protein>
<sequence>MASKLSSTSALKLVLASMVTILLFSLGMSKQICPGPCYGDAACNAFCMSHGWTMGECVPVPPNVKYCCCAIR</sequence>
<comment type="caution">
    <text evidence="1">The sequence shown here is derived from an EMBL/GenBank/DDBJ whole genome shotgun (WGS) entry which is preliminary data.</text>
</comment>
<dbReference type="Proteomes" id="UP000828941">
    <property type="component" value="Chromosome 6"/>
</dbReference>
<reference evidence="1 2" key="1">
    <citation type="journal article" date="2022" name="DNA Res.">
        <title>Chromosomal-level genome assembly of the orchid tree Bauhinia variegata (Leguminosae; Cercidoideae) supports the allotetraploid origin hypothesis of Bauhinia.</title>
        <authorList>
            <person name="Zhong Y."/>
            <person name="Chen Y."/>
            <person name="Zheng D."/>
            <person name="Pang J."/>
            <person name="Liu Y."/>
            <person name="Luo S."/>
            <person name="Meng S."/>
            <person name="Qian L."/>
            <person name="Wei D."/>
            <person name="Dai S."/>
            <person name="Zhou R."/>
        </authorList>
    </citation>
    <scope>NUCLEOTIDE SEQUENCE [LARGE SCALE GENOMIC DNA]</scope>
    <source>
        <strain evidence="1">BV-YZ2020</strain>
    </source>
</reference>
<accession>A0ACB9NNZ6</accession>
<organism evidence="1 2">
    <name type="scientific">Bauhinia variegata</name>
    <name type="common">Purple orchid tree</name>
    <name type="synonym">Phanera variegata</name>
    <dbReference type="NCBI Taxonomy" id="167791"/>
    <lineage>
        <taxon>Eukaryota</taxon>
        <taxon>Viridiplantae</taxon>
        <taxon>Streptophyta</taxon>
        <taxon>Embryophyta</taxon>
        <taxon>Tracheophyta</taxon>
        <taxon>Spermatophyta</taxon>
        <taxon>Magnoliopsida</taxon>
        <taxon>eudicotyledons</taxon>
        <taxon>Gunneridae</taxon>
        <taxon>Pentapetalae</taxon>
        <taxon>rosids</taxon>
        <taxon>fabids</taxon>
        <taxon>Fabales</taxon>
        <taxon>Fabaceae</taxon>
        <taxon>Cercidoideae</taxon>
        <taxon>Cercideae</taxon>
        <taxon>Bauhiniinae</taxon>
        <taxon>Bauhinia</taxon>
    </lineage>
</organism>